<evidence type="ECO:0000313" key="2">
    <source>
        <dbReference type="EMBL" id="GME66602.1"/>
    </source>
</evidence>
<proteinExistence type="predicted"/>
<feature type="compositionally biased region" description="Low complexity" evidence="1">
    <location>
        <begin position="169"/>
        <end position="184"/>
    </location>
</feature>
<dbReference type="GO" id="GO:0005737">
    <property type="term" value="C:cytoplasm"/>
    <property type="evidence" value="ECO:0007669"/>
    <property type="project" value="TreeGrafter"/>
</dbReference>
<comment type="caution">
    <text evidence="2">The sequence shown here is derived from an EMBL/GenBank/DDBJ whole genome shotgun (WGS) entry which is preliminary data.</text>
</comment>
<dbReference type="SUPFAM" id="SSF52799">
    <property type="entry name" value="(Phosphotyrosine protein) phosphatases II"/>
    <property type="match status" value="1"/>
</dbReference>
<dbReference type="PANTHER" id="PTHR31126">
    <property type="entry name" value="TYROSINE-PROTEIN PHOSPHATASE"/>
    <property type="match status" value="1"/>
</dbReference>
<name>A0A9W6WE35_CANBO</name>
<dbReference type="GO" id="GO:0052840">
    <property type="term" value="F:inositol diphosphate tetrakisphosphate diphosphatase activity"/>
    <property type="evidence" value="ECO:0007669"/>
    <property type="project" value="TreeGrafter"/>
</dbReference>
<evidence type="ECO:0000256" key="1">
    <source>
        <dbReference type="SAM" id="MobiDB-lite"/>
    </source>
</evidence>
<feature type="region of interest" description="Disordered" evidence="1">
    <location>
        <begin position="61"/>
        <end position="135"/>
    </location>
</feature>
<dbReference type="FunFam" id="3.90.190.10:FF:000152">
    <property type="entry name" value="Tyrosine phosphatase, putative"/>
    <property type="match status" value="1"/>
</dbReference>
<organism evidence="2 3">
    <name type="scientific">Candida boidinii</name>
    <name type="common">Yeast</name>
    <dbReference type="NCBI Taxonomy" id="5477"/>
    <lineage>
        <taxon>Eukaryota</taxon>
        <taxon>Fungi</taxon>
        <taxon>Dikarya</taxon>
        <taxon>Ascomycota</taxon>
        <taxon>Saccharomycotina</taxon>
        <taxon>Pichiomycetes</taxon>
        <taxon>Pichiales</taxon>
        <taxon>Pichiaceae</taxon>
        <taxon>Ogataea</taxon>
        <taxon>Ogataea/Candida clade</taxon>
    </lineage>
</organism>
<feature type="compositionally biased region" description="Low complexity" evidence="1">
    <location>
        <begin position="97"/>
        <end position="108"/>
    </location>
</feature>
<dbReference type="PANTHER" id="PTHR31126:SF74">
    <property type="entry name" value="TYROSINE-PROTEIN PHOSPHATASE-LIKE PROTEIN OCA2"/>
    <property type="match status" value="1"/>
</dbReference>
<protein>
    <submittedName>
        <fullName evidence="2">Unnamed protein product</fullName>
    </submittedName>
</protein>
<dbReference type="Proteomes" id="UP001165120">
    <property type="component" value="Unassembled WGS sequence"/>
</dbReference>
<dbReference type="GO" id="GO:0016791">
    <property type="term" value="F:phosphatase activity"/>
    <property type="evidence" value="ECO:0007669"/>
    <property type="project" value="TreeGrafter"/>
</dbReference>
<keyword evidence="3" id="KW-1185">Reference proteome</keyword>
<dbReference type="Gene3D" id="3.90.190.10">
    <property type="entry name" value="Protein tyrosine phosphatase superfamily"/>
    <property type="match status" value="1"/>
</dbReference>
<reference evidence="2" key="1">
    <citation type="submission" date="2023-04" db="EMBL/GenBank/DDBJ databases">
        <title>Candida boidinii NBRC 10035.</title>
        <authorList>
            <person name="Ichikawa N."/>
            <person name="Sato H."/>
            <person name="Tonouchi N."/>
        </authorList>
    </citation>
    <scope>NUCLEOTIDE SEQUENCE</scope>
    <source>
        <strain evidence="2">NBRC 10035</strain>
    </source>
</reference>
<dbReference type="EMBL" id="BSXN01000010">
    <property type="protein sequence ID" value="GME66602.1"/>
    <property type="molecule type" value="Genomic_DNA"/>
</dbReference>
<dbReference type="Pfam" id="PF03162">
    <property type="entry name" value="Y_phosphatase2"/>
    <property type="match status" value="1"/>
</dbReference>
<accession>A0A9W6WE35</accession>
<feature type="compositionally biased region" description="Low complexity" evidence="1">
    <location>
        <begin position="123"/>
        <end position="135"/>
    </location>
</feature>
<feature type="compositionally biased region" description="Low complexity" evidence="1">
    <location>
        <begin position="192"/>
        <end position="202"/>
    </location>
</feature>
<dbReference type="AlphaFoldDB" id="A0A9W6WE35"/>
<dbReference type="InterPro" id="IPR029021">
    <property type="entry name" value="Prot-tyrosine_phosphatase-like"/>
</dbReference>
<feature type="compositionally biased region" description="Polar residues" evidence="1">
    <location>
        <begin position="61"/>
        <end position="96"/>
    </location>
</feature>
<gene>
    <name evidence="2" type="ORF">Cboi02_000006300</name>
</gene>
<feature type="region of interest" description="Disordered" evidence="1">
    <location>
        <begin position="169"/>
        <end position="203"/>
    </location>
</feature>
<evidence type="ECO:0000313" key="3">
    <source>
        <dbReference type="Proteomes" id="UP001165120"/>
    </source>
</evidence>
<dbReference type="InterPro" id="IPR004861">
    <property type="entry name" value="Siw14-like"/>
</dbReference>
<sequence>MKETLTAVFKHVALIGIQSNPAMIWTGVAILLNQLRQYDERKYKLRSQNSDLHLSVKNSASQLNQMQSLKTDSSPQTEQDQNQQNSKTFSIPQNWISNSVPTSSVTSETTDDGAILNSEDKLNNNNPLANSSALSSSLNIRYPVSSSSSSNYISNINISGNIYGGSNSTATNNNKDSNDDNNNNNDKRRKSFFSSRKNSSNKAIEDTIELSKNEKIITPTNINGEIYYKRKFGEYTPEITTKNLNPTSAYEELEDEPLNSQLDKQDHQISYNTGEIGDSTITYPKGSAENETNIGLDQGIDYPGNEQNINGVNAKHTYTSLKILNGKPRFVPPINFSVIESGIYRSGHPQPNNFEFLDTLNLKTIIYLGDKVDNYDYYKWISEHNGKSAESLKNEKDDKDVNNVDTEAVDEPLISFRFFNMKPFGSSKHAFNDEVALNTVLNLVLNKDNYPILIHSNKGKHRVGVLVGLIRKVLQGWSLSGTFDEYGKFAREKGEGDLEFIEMFKPVLKIDPFKKPDFVRIDSDYY</sequence>